<keyword evidence="8" id="KW-0807">Transducer</keyword>
<dbReference type="OrthoDB" id="5966748at2759"/>
<evidence type="ECO:0000259" key="10">
    <source>
        <dbReference type="PROSITE" id="PS50262"/>
    </source>
</evidence>
<dbReference type="PANTHER" id="PTHR24249:SF372">
    <property type="entry name" value="G-PROTEIN COUPLED RECEPTORS FAMILY 1 PROFILE DOMAIN-CONTAINING PROTEIN"/>
    <property type="match status" value="1"/>
</dbReference>
<dbReference type="InterPro" id="IPR000276">
    <property type="entry name" value="GPCR_Rhodpsn"/>
</dbReference>
<evidence type="ECO:0000313" key="11">
    <source>
        <dbReference type="EMBL" id="KAJ7377390.1"/>
    </source>
</evidence>
<keyword evidence="4 9" id="KW-1133">Transmembrane helix</keyword>
<evidence type="ECO:0000256" key="3">
    <source>
        <dbReference type="ARBA" id="ARBA00022692"/>
    </source>
</evidence>
<dbReference type="SMART" id="SM01381">
    <property type="entry name" value="7TM_GPCR_Srsx"/>
    <property type="match status" value="1"/>
</dbReference>
<comment type="subcellular location">
    <subcellularLocation>
        <location evidence="1">Cell membrane</location>
        <topology evidence="1">Multi-pass membrane protein</topology>
    </subcellularLocation>
</comment>
<feature type="transmembrane region" description="Helical" evidence="9">
    <location>
        <begin position="110"/>
        <end position="129"/>
    </location>
</feature>
<gene>
    <name evidence="11" type="primary">MC4R_3</name>
    <name evidence="11" type="ORF">OS493_029288</name>
</gene>
<dbReference type="GO" id="GO:0005886">
    <property type="term" value="C:plasma membrane"/>
    <property type="evidence" value="ECO:0007669"/>
    <property type="project" value="UniProtKB-SubCell"/>
</dbReference>
<evidence type="ECO:0000256" key="6">
    <source>
        <dbReference type="ARBA" id="ARBA00023136"/>
    </source>
</evidence>
<evidence type="ECO:0000256" key="1">
    <source>
        <dbReference type="ARBA" id="ARBA00004651"/>
    </source>
</evidence>
<evidence type="ECO:0000256" key="5">
    <source>
        <dbReference type="ARBA" id="ARBA00023040"/>
    </source>
</evidence>
<feature type="domain" description="G-protein coupled receptors family 1 profile" evidence="10">
    <location>
        <begin position="49"/>
        <end position="258"/>
    </location>
</feature>
<proteinExistence type="predicted"/>
<dbReference type="InterPro" id="IPR017452">
    <property type="entry name" value="GPCR_Rhodpsn_7TM"/>
</dbReference>
<dbReference type="AlphaFoldDB" id="A0A9W9Z9M1"/>
<feature type="transmembrane region" description="Helical" evidence="9">
    <location>
        <begin position="176"/>
        <end position="196"/>
    </location>
</feature>
<evidence type="ECO:0000256" key="7">
    <source>
        <dbReference type="ARBA" id="ARBA00023170"/>
    </source>
</evidence>
<evidence type="ECO:0000256" key="4">
    <source>
        <dbReference type="ARBA" id="ARBA00022989"/>
    </source>
</evidence>
<organism evidence="11 12">
    <name type="scientific">Desmophyllum pertusum</name>
    <dbReference type="NCBI Taxonomy" id="174260"/>
    <lineage>
        <taxon>Eukaryota</taxon>
        <taxon>Metazoa</taxon>
        <taxon>Cnidaria</taxon>
        <taxon>Anthozoa</taxon>
        <taxon>Hexacorallia</taxon>
        <taxon>Scleractinia</taxon>
        <taxon>Caryophylliina</taxon>
        <taxon>Caryophylliidae</taxon>
        <taxon>Desmophyllum</taxon>
    </lineage>
</organism>
<feature type="transmembrane region" description="Helical" evidence="9">
    <location>
        <begin position="69"/>
        <end position="90"/>
    </location>
</feature>
<dbReference type="CDD" id="cd00637">
    <property type="entry name" value="7tm_classA_rhodopsin-like"/>
    <property type="match status" value="1"/>
</dbReference>
<dbReference type="InterPro" id="IPR050569">
    <property type="entry name" value="TAAR"/>
</dbReference>
<keyword evidence="2" id="KW-1003">Cell membrane</keyword>
<dbReference type="Gene3D" id="1.20.1070.10">
    <property type="entry name" value="Rhodopsin 7-helix transmembrane proteins"/>
    <property type="match status" value="1"/>
</dbReference>
<keyword evidence="6 9" id="KW-0472">Membrane</keyword>
<dbReference type="PRINTS" id="PR00237">
    <property type="entry name" value="GPCRRHODOPSN"/>
</dbReference>
<keyword evidence="5" id="KW-0297">G-protein coupled receptor</keyword>
<evidence type="ECO:0000313" key="12">
    <source>
        <dbReference type="Proteomes" id="UP001163046"/>
    </source>
</evidence>
<dbReference type="Proteomes" id="UP001163046">
    <property type="component" value="Unassembled WGS sequence"/>
</dbReference>
<dbReference type="GO" id="GO:0004930">
    <property type="term" value="F:G protein-coupled receptor activity"/>
    <property type="evidence" value="ECO:0007669"/>
    <property type="project" value="UniProtKB-KW"/>
</dbReference>
<evidence type="ECO:0000256" key="2">
    <source>
        <dbReference type="ARBA" id="ARBA00022475"/>
    </source>
</evidence>
<dbReference type="EMBL" id="MU826379">
    <property type="protein sequence ID" value="KAJ7377390.1"/>
    <property type="molecule type" value="Genomic_DNA"/>
</dbReference>
<feature type="transmembrane region" description="Helical" evidence="9">
    <location>
        <begin position="243"/>
        <end position="263"/>
    </location>
</feature>
<protein>
    <submittedName>
        <fullName evidence="11">Melanocortin receptor 4</fullName>
    </submittedName>
</protein>
<feature type="transmembrane region" description="Helical" evidence="9">
    <location>
        <begin position="149"/>
        <end position="170"/>
    </location>
</feature>
<reference evidence="11" key="1">
    <citation type="submission" date="2023-01" db="EMBL/GenBank/DDBJ databases">
        <title>Genome assembly of the deep-sea coral Lophelia pertusa.</title>
        <authorList>
            <person name="Herrera S."/>
            <person name="Cordes E."/>
        </authorList>
    </citation>
    <scope>NUCLEOTIDE SEQUENCE</scope>
    <source>
        <strain evidence="11">USNM1676648</strain>
        <tissue evidence="11">Polyp</tissue>
    </source>
</reference>
<name>A0A9W9Z9M1_9CNID</name>
<dbReference type="PROSITE" id="PS50262">
    <property type="entry name" value="G_PROTEIN_RECEP_F1_2"/>
    <property type="match status" value="1"/>
</dbReference>
<dbReference type="SUPFAM" id="SSF81321">
    <property type="entry name" value="Family A G protein-coupled receptor-like"/>
    <property type="match status" value="1"/>
</dbReference>
<feature type="transmembrane region" description="Helical" evidence="9">
    <location>
        <begin position="32"/>
        <end position="57"/>
    </location>
</feature>
<evidence type="ECO:0000256" key="8">
    <source>
        <dbReference type="ARBA" id="ARBA00023224"/>
    </source>
</evidence>
<keyword evidence="3 9" id="KW-0812">Transmembrane</keyword>
<sequence length="289" mass="32471">MNETTTNLSNLLKCTSCSIGSQVEWNLTLTTVVTLSLIDVIISIVGMLGNCLVLLAIAKNVNLRSVPDFLIFSLSSADLIVTAIYVPLYITHIVWYEALRKNAIYSMIKSFVGHLALLASIASIVGIAIDRLAAIRWPLRYPKLVTKTFAFIFIFSAWLMSAAIATSYAFFEPSHIFLLCYCMTLLLVTILMYSYIFKVAHAQRKRIVAMRYRDEEDPSQRTADNQDERKSAKTLKERKAAKTFAIVIGVFVITWIPLLGYPLSVFKVQELVSLKAFCGRRLFRCGTPS</sequence>
<dbReference type="PANTHER" id="PTHR24249">
    <property type="entry name" value="HISTAMINE RECEPTOR-RELATED G-PROTEIN COUPLED RECEPTOR"/>
    <property type="match status" value="1"/>
</dbReference>
<evidence type="ECO:0000256" key="9">
    <source>
        <dbReference type="SAM" id="Phobius"/>
    </source>
</evidence>
<keyword evidence="12" id="KW-1185">Reference proteome</keyword>
<keyword evidence="7 11" id="KW-0675">Receptor</keyword>
<accession>A0A9W9Z9M1</accession>
<dbReference type="Pfam" id="PF00001">
    <property type="entry name" value="7tm_1"/>
    <property type="match status" value="2"/>
</dbReference>
<comment type="caution">
    <text evidence="11">The sequence shown here is derived from an EMBL/GenBank/DDBJ whole genome shotgun (WGS) entry which is preliminary data.</text>
</comment>